<feature type="domain" description="C2H2-type" evidence="8">
    <location>
        <begin position="174"/>
        <end position="201"/>
    </location>
</feature>
<evidence type="ECO:0000256" key="7">
    <source>
        <dbReference type="SAM" id="MobiDB-lite"/>
    </source>
</evidence>
<dbReference type="InterPro" id="IPR036236">
    <property type="entry name" value="Znf_C2H2_sf"/>
</dbReference>
<dbReference type="RefSeq" id="XP_005187652.2">
    <property type="nucleotide sequence ID" value="XM_005187595.4"/>
</dbReference>
<feature type="domain" description="C2H2-type" evidence="8">
    <location>
        <begin position="333"/>
        <end position="360"/>
    </location>
</feature>
<dbReference type="SMART" id="SM00355">
    <property type="entry name" value="ZnF_C2H2"/>
    <property type="match status" value="10"/>
</dbReference>
<feature type="compositionally biased region" description="Polar residues" evidence="7">
    <location>
        <begin position="109"/>
        <end position="121"/>
    </location>
</feature>
<feature type="domain" description="C2H2-type" evidence="8">
    <location>
        <begin position="445"/>
        <end position="472"/>
    </location>
</feature>
<feature type="compositionally biased region" description="Basic and acidic residues" evidence="7">
    <location>
        <begin position="138"/>
        <end position="149"/>
    </location>
</feature>
<gene>
    <name evidence="10" type="primary">LOC101895436</name>
</gene>
<feature type="domain" description="C2H2-type" evidence="8">
    <location>
        <begin position="417"/>
        <end position="444"/>
    </location>
</feature>
<reference evidence="10" key="1">
    <citation type="submission" date="2025-08" db="UniProtKB">
        <authorList>
            <consortium name="RefSeq"/>
        </authorList>
    </citation>
    <scope>IDENTIFICATION</scope>
    <source>
        <strain evidence="10">Aabys</strain>
        <tissue evidence="10">Whole body</tissue>
    </source>
</reference>
<evidence type="ECO:0000256" key="1">
    <source>
        <dbReference type="ARBA" id="ARBA00022723"/>
    </source>
</evidence>
<evidence type="ECO:0000259" key="8">
    <source>
        <dbReference type="PROSITE" id="PS50157"/>
    </source>
</evidence>
<organism evidence="9 10">
    <name type="scientific">Musca domestica</name>
    <name type="common">House fly</name>
    <dbReference type="NCBI Taxonomy" id="7370"/>
    <lineage>
        <taxon>Eukaryota</taxon>
        <taxon>Metazoa</taxon>
        <taxon>Ecdysozoa</taxon>
        <taxon>Arthropoda</taxon>
        <taxon>Hexapoda</taxon>
        <taxon>Insecta</taxon>
        <taxon>Pterygota</taxon>
        <taxon>Neoptera</taxon>
        <taxon>Endopterygota</taxon>
        <taxon>Diptera</taxon>
        <taxon>Brachycera</taxon>
        <taxon>Muscomorpha</taxon>
        <taxon>Muscoidea</taxon>
        <taxon>Muscidae</taxon>
        <taxon>Musca</taxon>
    </lineage>
</organism>
<feature type="domain" description="C2H2-type" evidence="8">
    <location>
        <begin position="361"/>
        <end position="388"/>
    </location>
</feature>
<dbReference type="PANTHER" id="PTHR24393">
    <property type="entry name" value="ZINC FINGER PROTEIN"/>
    <property type="match status" value="1"/>
</dbReference>
<dbReference type="Pfam" id="PF13894">
    <property type="entry name" value="zf-C2H2_4"/>
    <property type="match status" value="1"/>
</dbReference>
<evidence type="ECO:0000256" key="4">
    <source>
        <dbReference type="ARBA" id="ARBA00022833"/>
    </source>
</evidence>
<feature type="domain" description="C2H2-type" evidence="8">
    <location>
        <begin position="305"/>
        <end position="332"/>
    </location>
</feature>
<protein>
    <submittedName>
        <fullName evidence="10">Zinc finger protein 184</fullName>
    </submittedName>
</protein>
<name>A0A9J7D057_MUSDO</name>
<dbReference type="GeneID" id="101895436"/>
<evidence type="ECO:0000256" key="5">
    <source>
        <dbReference type="ARBA" id="ARBA00023242"/>
    </source>
</evidence>
<sequence>MDKCLKYIKCGDVLISPNLDSKQYILKCVECDQHYAILDSLLHHYMEHCSVTEECIEIAPNVTDPLNMIQSVHDVENNLKIEILEPLDKVNENQKETINIVDCNSAAEQVQSDQNESSASSCDERDSEYSSIGNTETSLHDVTNEDSPARKCLNATTPKGLKRNRAMHTSKGTFQCEDCKRTFKTMRTLNNHLKTHKSFEPLNNTTRIEERCDEGDIDNLTFGNKCQLINTDMSYKTERAEEENINHSTDNMDTEENQKQQEDNTKTLICNQCGSELKTRKSLKRHLRIHMRETDGRIRSKSAKNECGFCKKVFHQSSSLKDHLRVHTGEQPYLCSECGKAFKSLSNMKQHFLRHGSDRPYECPDCPKKFPCLSDLASHKAVHTKTKSHVCDICGSGFVKPYLLKKHKLYHANERKFSCEFCEKRFVLADQCRRHMRTHTGEKPYKCKYCVRSFAQSNDLIKHLRGHLGADSVYKCEMCPQGFRLQSELRAHFNTHKNDDEETRQRNLQALKDDELRIQMKFGLLPKT</sequence>
<keyword evidence="9" id="KW-1185">Reference proteome</keyword>
<keyword evidence="1" id="KW-0479">Metal-binding</keyword>
<evidence type="ECO:0000256" key="6">
    <source>
        <dbReference type="PROSITE-ProRule" id="PRU00042"/>
    </source>
</evidence>
<dbReference type="InterPro" id="IPR013087">
    <property type="entry name" value="Znf_C2H2_type"/>
</dbReference>
<feature type="domain" description="C2H2-type" evidence="8">
    <location>
        <begin position="474"/>
        <end position="501"/>
    </location>
</feature>
<keyword evidence="5" id="KW-0539">Nucleus</keyword>
<accession>A0A9J7D057</accession>
<dbReference type="Pfam" id="PF00096">
    <property type="entry name" value="zf-C2H2"/>
    <property type="match status" value="5"/>
</dbReference>
<dbReference type="Gene3D" id="3.30.160.60">
    <property type="entry name" value="Classic Zinc Finger"/>
    <property type="match status" value="9"/>
</dbReference>
<dbReference type="PANTHER" id="PTHR24393:SF34">
    <property type="entry name" value="PR_SET DOMAIN 13"/>
    <property type="match status" value="1"/>
</dbReference>
<evidence type="ECO:0000256" key="2">
    <source>
        <dbReference type="ARBA" id="ARBA00022737"/>
    </source>
</evidence>
<dbReference type="eggNOG" id="KOG1721">
    <property type="taxonomic scope" value="Eukaryota"/>
</dbReference>
<evidence type="ECO:0000256" key="3">
    <source>
        <dbReference type="ARBA" id="ARBA00022771"/>
    </source>
</evidence>
<feature type="region of interest" description="Disordered" evidence="7">
    <location>
        <begin position="109"/>
        <end position="157"/>
    </location>
</feature>
<keyword evidence="4" id="KW-0862">Zinc</keyword>
<dbReference type="SUPFAM" id="SSF57667">
    <property type="entry name" value="beta-beta-alpha zinc fingers"/>
    <property type="match status" value="5"/>
</dbReference>
<dbReference type="OrthoDB" id="1095242at2759"/>
<proteinExistence type="predicted"/>
<evidence type="ECO:0000313" key="9">
    <source>
        <dbReference type="Proteomes" id="UP001652621"/>
    </source>
</evidence>
<dbReference type="Proteomes" id="UP001652621">
    <property type="component" value="Unplaced"/>
</dbReference>
<feature type="domain" description="C2H2-type" evidence="8">
    <location>
        <begin position="268"/>
        <end position="295"/>
    </location>
</feature>
<dbReference type="PROSITE" id="PS00028">
    <property type="entry name" value="ZINC_FINGER_C2H2_1"/>
    <property type="match status" value="10"/>
</dbReference>
<dbReference type="VEuPathDB" id="VectorBase:MDOA013489"/>
<dbReference type="VEuPathDB" id="VectorBase:MDOMA2_017093"/>
<evidence type="ECO:0000313" key="10">
    <source>
        <dbReference type="RefSeq" id="XP_005187652.2"/>
    </source>
</evidence>
<feature type="domain" description="C2H2-type" evidence="8">
    <location>
        <begin position="389"/>
        <end position="416"/>
    </location>
</feature>
<keyword evidence="3 6" id="KW-0863">Zinc-finger</keyword>
<keyword evidence="2" id="KW-0677">Repeat</keyword>
<dbReference type="PROSITE" id="PS50157">
    <property type="entry name" value="ZINC_FINGER_C2H2_2"/>
    <property type="match status" value="9"/>
</dbReference>